<comment type="caution">
    <text evidence="9">The sequence shown here is derived from an EMBL/GenBank/DDBJ whole genome shotgun (WGS) entry which is preliminary data.</text>
</comment>
<evidence type="ECO:0000256" key="3">
    <source>
        <dbReference type="ARBA" id="ARBA00022729"/>
    </source>
</evidence>
<evidence type="ECO:0000313" key="10">
    <source>
        <dbReference type="Proteomes" id="UP000195386"/>
    </source>
</evidence>
<comment type="similarity">
    <text evidence="2">Belongs to the bacteroidetes fimbrillin superfamily. FimB/Mfa2 family.</text>
</comment>
<evidence type="ECO:0000256" key="4">
    <source>
        <dbReference type="ARBA" id="ARBA00023136"/>
    </source>
</evidence>
<feature type="chain" id="PRO_5013051080" description="FimB/Mfa2 family fimbrial subunit" evidence="8">
    <location>
        <begin position="19"/>
        <end position="307"/>
    </location>
</feature>
<evidence type="ECO:0000256" key="8">
    <source>
        <dbReference type="SAM" id="SignalP"/>
    </source>
</evidence>
<dbReference type="InterPro" id="IPR014941">
    <property type="entry name" value="FimB/Mfa2/Mfa3"/>
</dbReference>
<protein>
    <recommendedName>
        <fullName evidence="11">FimB/Mfa2 family fimbrial subunit</fullName>
    </recommendedName>
</protein>
<sequence length="307" mass="34305">MKKHILLFLLLIPCILTGCIKDNMDDCHRSYTLLFRYTGDGTTDIFRQKVTKVDLYVYNAETKQLVETHTVDRAALKQLQGITLNNLTPGNYEVICWGNAGGHSSVDKTENKEAGSIASPGYYEGTSIATNDELYHAIKSFTISRAWEDVKETCDFTCAHINMKVRMEGFEDAVLPLSRGASDACPVGLRMTSLAGCCYFNGEPSETLATYIPAIIRSAGSETAYEAGFCTLRFQDENDIELQLTNSATGEPFYTLSMEQYLADNNLSVEDKQEVELYILIRFEGRGVGITVKPFEEEDIHPDMDEK</sequence>
<evidence type="ECO:0000256" key="1">
    <source>
        <dbReference type="ARBA" id="ARBA00004442"/>
    </source>
</evidence>
<keyword evidence="6" id="KW-0998">Cell outer membrane</keyword>
<keyword evidence="3 8" id="KW-0732">Signal</keyword>
<dbReference type="EMBL" id="NFII01000002">
    <property type="protein sequence ID" value="OUO02569.1"/>
    <property type="molecule type" value="Genomic_DNA"/>
</dbReference>
<evidence type="ECO:0008006" key="11">
    <source>
        <dbReference type="Google" id="ProtNLM"/>
    </source>
</evidence>
<evidence type="ECO:0000256" key="7">
    <source>
        <dbReference type="ARBA" id="ARBA00023288"/>
    </source>
</evidence>
<organism evidence="9 10">
    <name type="scientific">Bacteroides clarus</name>
    <dbReference type="NCBI Taxonomy" id="626929"/>
    <lineage>
        <taxon>Bacteria</taxon>
        <taxon>Pseudomonadati</taxon>
        <taxon>Bacteroidota</taxon>
        <taxon>Bacteroidia</taxon>
        <taxon>Bacteroidales</taxon>
        <taxon>Bacteroidaceae</taxon>
        <taxon>Bacteroides</taxon>
    </lineage>
</organism>
<evidence type="ECO:0000256" key="2">
    <source>
        <dbReference type="ARBA" id="ARBA00007248"/>
    </source>
</evidence>
<keyword evidence="5" id="KW-0564">Palmitate</keyword>
<feature type="signal peptide" evidence="8">
    <location>
        <begin position="1"/>
        <end position="18"/>
    </location>
</feature>
<keyword evidence="4" id="KW-0472">Membrane</keyword>
<proteinExistence type="inferred from homology"/>
<dbReference type="Pfam" id="PF08842">
    <property type="entry name" value="Mfa2"/>
    <property type="match status" value="1"/>
</dbReference>
<accession>A0A1Y3Z1H7</accession>
<evidence type="ECO:0000256" key="6">
    <source>
        <dbReference type="ARBA" id="ARBA00023237"/>
    </source>
</evidence>
<comment type="subcellular location">
    <subcellularLocation>
        <location evidence="1">Cell outer membrane</location>
    </subcellularLocation>
</comment>
<keyword evidence="7" id="KW-0449">Lipoprotein</keyword>
<evidence type="ECO:0000256" key="5">
    <source>
        <dbReference type="ARBA" id="ARBA00023139"/>
    </source>
</evidence>
<dbReference type="GO" id="GO:0009279">
    <property type="term" value="C:cell outer membrane"/>
    <property type="evidence" value="ECO:0007669"/>
    <property type="project" value="UniProtKB-SubCell"/>
</dbReference>
<gene>
    <name evidence="9" type="ORF">B5F97_03390</name>
</gene>
<dbReference type="Proteomes" id="UP000195386">
    <property type="component" value="Unassembled WGS sequence"/>
</dbReference>
<dbReference type="AlphaFoldDB" id="A0A1Y3Z1H7"/>
<evidence type="ECO:0000313" key="9">
    <source>
        <dbReference type="EMBL" id="OUO02569.1"/>
    </source>
</evidence>
<name>A0A1Y3Z1H7_9BACE</name>
<reference evidence="10" key="1">
    <citation type="submission" date="2017-04" db="EMBL/GenBank/DDBJ databases">
        <title>Function of individual gut microbiota members based on whole genome sequencing of pure cultures obtained from chicken caecum.</title>
        <authorList>
            <person name="Medvecky M."/>
            <person name="Cejkova D."/>
            <person name="Polansky O."/>
            <person name="Karasova D."/>
            <person name="Kubasova T."/>
            <person name="Cizek A."/>
            <person name="Rychlik I."/>
        </authorList>
    </citation>
    <scope>NUCLEOTIDE SEQUENCE [LARGE SCALE GENOMIC DNA]</scope>
    <source>
        <strain evidence="10">An43</strain>
    </source>
</reference>
<dbReference type="RefSeq" id="WP_087425443.1">
    <property type="nucleotide sequence ID" value="NZ_CAMMFP010000026.1"/>
</dbReference>
<dbReference type="Gene3D" id="2.60.40.2100">
    <property type="match status" value="1"/>
</dbReference>
<dbReference type="PROSITE" id="PS51257">
    <property type="entry name" value="PROKAR_LIPOPROTEIN"/>
    <property type="match status" value="1"/>
</dbReference>